<keyword evidence="1" id="KW-0812">Transmembrane</keyword>
<reference evidence="2 3" key="1">
    <citation type="journal article" date="2016" name="Int. J. Syst. Evol. Microbiol.">
        <title>Streptococcuspantholopis sp. nov., isolated from faeces of the Tibetan antelope (Pantholops hodgsonii).</title>
        <authorList>
            <person name="Bai X."/>
            <person name="Xiong Y."/>
            <person name="Lu S."/>
            <person name="Jin D."/>
            <person name="Lai X."/>
            <person name="Yang J."/>
            <person name="Niu L."/>
            <person name="Hu S."/>
            <person name="Meng X."/>
            <person name="Pu J."/>
            <person name="Ye C."/>
            <person name="Xu J."/>
        </authorList>
    </citation>
    <scope>NUCLEOTIDE SEQUENCE [LARGE SCALE GENOMIC DNA]</scope>
    <source>
        <strain evidence="2 3">TA 26</strain>
    </source>
</reference>
<proteinExistence type="predicted"/>
<feature type="transmembrane region" description="Helical" evidence="1">
    <location>
        <begin position="551"/>
        <end position="569"/>
    </location>
</feature>
<dbReference type="InterPro" id="IPR018650">
    <property type="entry name" value="STSV1_Orf64"/>
</dbReference>
<feature type="transmembrane region" description="Helical" evidence="1">
    <location>
        <begin position="400"/>
        <end position="421"/>
    </location>
</feature>
<evidence type="ECO:0000256" key="1">
    <source>
        <dbReference type="SAM" id="Phobius"/>
    </source>
</evidence>
<feature type="transmembrane region" description="Helical" evidence="1">
    <location>
        <begin position="442"/>
        <end position="460"/>
    </location>
</feature>
<dbReference type="STRING" id="1811193.A0O21_06685"/>
<feature type="transmembrane region" description="Helical" evidence="1">
    <location>
        <begin position="12"/>
        <end position="33"/>
    </location>
</feature>
<feature type="transmembrane region" description="Helical" evidence="1">
    <location>
        <begin position="361"/>
        <end position="388"/>
    </location>
</feature>
<protein>
    <recommendedName>
        <fullName evidence="4">DUF2079 domain-containing protein</fullName>
    </recommendedName>
</protein>
<evidence type="ECO:0000313" key="3">
    <source>
        <dbReference type="Proteomes" id="UP000077317"/>
    </source>
</evidence>
<dbReference type="Pfam" id="PF09852">
    <property type="entry name" value="DUF2079"/>
    <property type="match status" value="1"/>
</dbReference>
<dbReference type="EMBL" id="CP014699">
    <property type="protein sequence ID" value="AND79732.1"/>
    <property type="molecule type" value="Genomic_DNA"/>
</dbReference>
<keyword evidence="1" id="KW-0472">Membrane</keyword>
<evidence type="ECO:0008006" key="4">
    <source>
        <dbReference type="Google" id="ProtNLM"/>
    </source>
</evidence>
<name>A0A172Q8H8_9STRE</name>
<feature type="transmembrane region" description="Helical" evidence="1">
    <location>
        <begin position="288"/>
        <end position="305"/>
    </location>
</feature>
<feature type="transmembrane region" description="Helical" evidence="1">
    <location>
        <begin position="512"/>
        <end position="530"/>
    </location>
</feature>
<sequence length="681" mass="78999">MFNYFTERKTLMTWLMYLVNAYLLYAVCGMFLLSADALFLQPLPVLSVAEAFLLILAFSLGQGYLSMRFTSFNPNLVFTGLMSAYLVLGIYKSPSPLLFCAFFLLGLAAYFKLFLTKESLSYIIPASLLLTFPLMLYRLYHPLSVDLKQFVIEAEKWDSNQLWLLFLAGVYALCVYFLLNSAGEKLKKGLFSLANKEKQLYRLVGFIGLAYVFYLCLVVAYKAKTLSVSTFDIGIFSQMFESMRRSLTPMTTLERDRLLSHFAVHISPIYYLMLPVYSLFPYLETLEILQVLVVFSGVIPLHFLLKHLQLPAFARPLLLLLFVLTPAMTTAGSYHLHENCFLVPCLLWLLYANIKQWRWRLLLVVLLTLMIKEDAFIYVFAVGLYFLWQNRFSQSSGSKPFLVFWQLLFPLFYFGTCVFILTHYGDGVLISRFDLLDGQDGLWGAFKTIFLNPTYIFASFFTQHKLQYLFLLFSGLAFLPLMQKRWENYFLLLPLVAINLLSNYDYQTDFGFQYSYGSTVLVFFMALLALEGLFIDWQEKEQTHFTVSKRILSFILTALLFSSAILYSYTGNWYKDILYYQQNRDKFTAIHQTLAALPEEKKILAHYSYTVDLRRTRELYDIFYHNNQEFDSSVDLVVTPRSTVENQETTTEATIVKLYMEKGYSETAASTKDVLILEKTK</sequence>
<feature type="transmembrane region" description="Helical" evidence="1">
    <location>
        <begin position="200"/>
        <end position="220"/>
    </location>
</feature>
<feature type="transmembrane region" description="Helical" evidence="1">
    <location>
        <begin position="160"/>
        <end position="179"/>
    </location>
</feature>
<feature type="transmembrane region" description="Helical" evidence="1">
    <location>
        <begin position="122"/>
        <end position="140"/>
    </location>
</feature>
<keyword evidence="3" id="KW-1185">Reference proteome</keyword>
<evidence type="ECO:0000313" key="2">
    <source>
        <dbReference type="EMBL" id="AND79732.1"/>
    </source>
</evidence>
<dbReference type="RefSeq" id="WP_067063301.1">
    <property type="nucleotide sequence ID" value="NZ_CP014699.1"/>
</dbReference>
<reference evidence="3" key="2">
    <citation type="submission" date="2016-03" db="EMBL/GenBank/DDBJ databases">
        <title>Streptococcus antelopensis sp. nov., isolated from the feces of the Tibetan antelope (Pantholops hodgsonii) in Hoh Xil National Nature Reserve, Qinghai, China.</title>
        <authorList>
            <person name="Bai X."/>
        </authorList>
    </citation>
    <scope>NUCLEOTIDE SEQUENCE [LARGE SCALE GENOMIC DNA]</scope>
    <source>
        <strain evidence="3">TA 26</strain>
    </source>
</reference>
<dbReference type="OrthoDB" id="2210955at2"/>
<keyword evidence="1" id="KW-1133">Transmembrane helix</keyword>
<feature type="transmembrane region" description="Helical" evidence="1">
    <location>
        <begin position="312"/>
        <end position="330"/>
    </location>
</feature>
<feature type="transmembrane region" description="Helical" evidence="1">
    <location>
        <begin position="262"/>
        <end position="282"/>
    </location>
</feature>
<feature type="transmembrane region" description="Helical" evidence="1">
    <location>
        <begin position="39"/>
        <end position="60"/>
    </location>
</feature>
<dbReference type="Proteomes" id="UP000077317">
    <property type="component" value="Chromosome"/>
</dbReference>
<dbReference type="AlphaFoldDB" id="A0A172Q8H8"/>
<organism evidence="2 3">
    <name type="scientific">Streptococcus pantholopis</name>
    <dbReference type="NCBI Taxonomy" id="1811193"/>
    <lineage>
        <taxon>Bacteria</taxon>
        <taxon>Bacillati</taxon>
        <taxon>Bacillota</taxon>
        <taxon>Bacilli</taxon>
        <taxon>Lactobacillales</taxon>
        <taxon>Streptococcaceae</taxon>
        <taxon>Streptococcus</taxon>
    </lineage>
</organism>
<accession>A0A172Q8H8</accession>
<gene>
    <name evidence="2" type="ORF">A0O21_06685</name>
</gene>
<feature type="transmembrane region" description="Helical" evidence="1">
    <location>
        <begin position="466"/>
        <end position="482"/>
    </location>
</feature>
<feature type="transmembrane region" description="Helical" evidence="1">
    <location>
        <begin position="96"/>
        <end position="115"/>
    </location>
</feature>
<dbReference type="KEGG" id="spat:A0O21_06685"/>